<comment type="caution">
    <text evidence="1">The sequence shown here is derived from an EMBL/GenBank/DDBJ whole genome shotgun (WGS) entry which is preliminary data.</text>
</comment>
<gene>
    <name evidence="1" type="ORF">HMPREF1051_1743</name>
</gene>
<sequence>MWGASGIDYIADLPPNGKALFARMQCGAMFEVCFIVD</sequence>
<name>I2NMI8_NEISI</name>
<evidence type="ECO:0000313" key="2">
    <source>
        <dbReference type="Proteomes" id="UP000004473"/>
    </source>
</evidence>
<dbReference type="EMBL" id="AJMT01000140">
    <property type="protein sequence ID" value="EIG27049.1"/>
    <property type="molecule type" value="Genomic_DNA"/>
</dbReference>
<protein>
    <submittedName>
        <fullName evidence="1">Uncharacterized protein</fullName>
    </submittedName>
</protein>
<dbReference type="Proteomes" id="UP000004473">
    <property type="component" value="Unassembled WGS sequence"/>
</dbReference>
<dbReference type="AlphaFoldDB" id="I2NMI8"/>
<accession>I2NMI8</accession>
<dbReference type="PATRIC" id="fig|1095748.3.peg.1875"/>
<reference evidence="1 2" key="1">
    <citation type="submission" date="2012-04" db="EMBL/GenBank/DDBJ databases">
        <authorList>
            <person name="Harkins D.M."/>
            <person name="Madupu R."/>
            <person name="Durkin A.S."/>
            <person name="Torralba M."/>
            <person name="Methe B."/>
            <person name="Sutton G.G."/>
            <person name="Nelson K.E."/>
        </authorList>
    </citation>
    <scope>NUCLEOTIDE SEQUENCE [LARGE SCALE GENOMIC DNA]</scope>
    <source>
        <strain evidence="1 2">VK64</strain>
    </source>
</reference>
<proteinExistence type="predicted"/>
<organism evidence="1 2">
    <name type="scientific">Neisseria sicca VK64</name>
    <dbReference type="NCBI Taxonomy" id="1095748"/>
    <lineage>
        <taxon>Bacteria</taxon>
        <taxon>Pseudomonadati</taxon>
        <taxon>Pseudomonadota</taxon>
        <taxon>Betaproteobacteria</taxon>
        <taxon>Neisseriales</taxon>
        <taxon>Neisseriaceae</taxon>
        <taxon>Neisseria</taxon>
    </lineage>
</organism>
<evidence type="ECO:0000313" key="1">
    <source>
        <dbReference type="EMBL" id="EIG27049.1"/>
    </source>
</evidence>